<feature type="compositionally biased region" description="Basic and acidic residues" evidence="1">
    <location>
        <begin position="21"/>
        <end position="33"/>
    </location>
</feature>
<sequence>MPVPVHPRCRCCIVPVMDLTSQKEDSRLQEKPKEKPRRTRAMSVPSHSKTIRVEPPDIVQRAIDKVKEL</sequence>
<evidence type="ECO:0000313" key="2">
    <source>
        <dbReference type="EMBL" id="DAF87991.1"/>
    </source>
</evidence>
<name>A0A8S5U0M0_9CAUD</name>
<dbReference type="EMBL" id="BK015974">
    <property type="protein sequence ID" value="DAF87991.1"/>
    <property type="molecule type" value="Genomic_DNA"/>
</dbReference>
<accession>A0A8S5U0M0</accession>
<evidence type="ECO:0000256" key="1">
    <source>
        <dbReference type="SAM" id="MobiDB-lite"/>
    </source>
</evidence>
<feature type="region of interest" description="Disordered" evidence="1">
    <location>
        <begin position="21"/>
        <end position="53"/>
    </location>
</feature>
<proteinExistence type="predicted"/>
<protein>
    <submittedName>
        <fullName evidence="2">Minor capsid protein</fullName>
    </submittedName>
</protein>
<organism evidence="2">
    <name type="scientific">Siphoviridae sp. ctNEy24</name>
    <dbReference type="NCBI Taxonomy" id="2825466"/>
    <lineage>
        <taxon>Viruses</taxon>
        <taxon>Duplodnaviria</taxon>
        <taxon>Heunggongvirae</taxon>
        <taxon>Uroviricota</taxon>
        <taxon>Caudoviricetes</taxon>
    </lineage>
</organism>
<reference evidence="2" key="1">
    <citation type="journal article" date="2021" name="Proc. Natl. Acad. Sci. U.S.A.">
        <title>A Catalog of Tens of Thousands of Viruses from Human Metagenomes Reveals Hidden Associations with Chronic Diseases.</title>
        <authorList>
            <person name="Tisza M.J."/>
            <person name="Buck C.B."/>
        </authorList>
    </citation>
    <scope>NUCLEOTIDE SEQUENCE</scope>
    <source>
        <strain evidence="2">CtNEy24</strain>
    </source>
</reference>